<evidence type="ECO:0000256" key="2">
    <source>
        <dbReference type="ARBA" id="ARBA00022614"/>
    </source>
</evidence>
<comment type="subcellular location">
    <subcellularLocation>
        <location evidence="1">Membrane</location>
        <topology evidence="1">Multi-pass membrane protein</topology>
    </subcellularLocation>
</comment>
<dbReference type="InterPro" id="IPR016187">
    <property type="entry name" value="CTDL_fold"/>
</dbReference>
<dbReference type="InterPro" id="IPR022409">
    <property type="entry name" value="PKD/Chitinase_dom"/>
</dbReference>
<protein>
    <submittedName>
        <fullName evidence="11">Polycystin-1</fullName>
    </submittedName>
</protein>
<dbReference type="AlphaFoldDB" id="A0AAD3MX88"/>
<keyword evidence="5" id="KW-0677">Repeat</keyword>
<dbReference type="InterPro" id="IPR000483">
    <property type="entry name" value="Cys-rich_flank_reg_C"/>
</dbReference>
<dbReference type="SUPFAM" id="SSF52058">
    <property type="entry name" value="L domain-like"/>
    <property type="match status" value="1"/>
</dbReference>
<dbReference type="InterPro" id="IPR013783">
    <property type="entry name" value="Ig-like_fold"/>
</dbReference>
<evidence type="ECO:0000313" key="11">
    <source>
        <dbReference type="EMBL" id="GLD60889.1"/>
    </source>
</evidence>
<dbReference type="EMBL" id="BRZM01000043">
    <property type="protein sequence ID" value="GLD60889.1"/>
    <property type="molecule type" value="Genomic_DNA"/>
</dbReference>
<evidence type="ECO:0000256" key="1">
    <source>
        <dbReference type="ARBA" id="ARBA00004141"/>
    </source>
</evidence>
<evidence type="ECO:0000256" key="4">
    <source>
        <dbReference type="ARBA" id="ARBA00022729"/>
    </source>
</evidence>
<evidence type="ECO:0000259" key="8">
    <source>
        <dbReference type="PROSITE" id="PS50041"/>
    </source>
</evidence>
<dbReference type="GO" id="GO:0005886">
    <property type="term" value="C:plasma membrane"/>
    <property type="evidence" value="ECO:0007669"/>
    <property type="project" value="TreeGrafter"/>
</dbReference>
<evidence type="ECO:0000256" key="3">
    <source>
        <dbReference type="ARBA" id="ARBA00022692"/>
    </source>
</evidence>
<comment type="caution">
    <text evidence="11">The sequence shown here is derived from an EMBL/GenBank/DDBJ whole genome shotgun (WGS) entry which is preliminary data.</text>
</comment>
<dbReference type="InterPro" id="IPR016186">
    <property type="entry name" value="C-type_lectin-like/link_sf"/>
</dbReference>
<dbReference type="GO" id="GO:0006816">
    <property type="term" value="P:calcium ion transport"/>
    <property type="evidence" value="ECO:0007669"/>
    <property type="project" value="TreeGrafter"/>
</dbReference>
<keyword evidence="2" id="KW-0433">Leucine-rich repeat</keyword>
<keyword evidence="6" id="KW-1133">Transmembrane helix</keyword>
<dbReference type="SMART" id="SM00089">
    <property type="entry name" value="PKD"/>
    <property type="match status" value="1"/>
</dbReference>
<dbReference type="CDD" id="cd00037">
    <property type="entry name" value="CLECT"/>
    <property type="match status" value="1"/>
</dbReference>
<dbReference type="CDD" id="cd00146">
    <property type="entry name" value="PKD"/>
    <property type="match status" value="1"/>
</dbReference>
<dbReference type="Pfam" id="PF00059">
    <property type="entry name" value="Lectin_C"/>
    <property type="match status" value="1"/>
</dbReference>
<dbReference type="Proteomes" id="UP001279410">
    <property type="component" value="Unassembled WGS sequence"/>
</dbReference>
<keyword evidence="12" id="KW-1185">Reference proteome</keyword>
<proteinExistence type="predicted"/>
<evidence type="ECO:0000256" key="6">
    <source>
        <dbReference type="ARBA" id="ARBA00022989"/>
    </source>
</evidence>
<dbReference type="Gene3D" id="3.80.10.10">
    <property type="entry name" value="Ribonuclease Inhibitor"/>
    <property type="match status" value="1"/>
</dbReference>
<keyword evidence="3" id="KW-0812">Transmembrane</keyword>
<feature type="domain" description="WSC" evidence="10">
    <location>
        <begin position="95"/>
        <end position="192"/>
    </location>
</feature>
<dbReference type="SUPFAM" id="SSF49299">
    <property type="entry name" value="PKD domain"/>
    <property type="match status" value="1"/>
</dbReference>
<accession>A0AAD3MX88</accession>
<evidence type="ECO:0000259" key="9">
    <source>
        <dbReference type="PROSITE" id="PS50093"/>
    </source>
</evidence>
<reference evidence="11" key="1">
    <citation type="submission" date="2022-08" db="EMBL/GenBank/DDBJ databases">
        <title>Genome sequencing of akame (Lates japonicus).</title>
        <authorList>
            <person name="Hashiguchi Y."/>
            <person name="Takahashi H."/>
        </authorList>
    </citation>
    <scope>NUCLEOTIDE SEQUENCE</scope>
    <source>
        <strain evidence="11">Kochi</strain>
    </source>
</reference>
<dbReference type="GO" id="GO:0005261">
    <property type="term" value="F:monoatomic cation channel activity"/>
    <property type="evidence" value="ECO:0007669"/>
    <property type="project" value="TreeGrafter"/>
</dbReference>
<dbReference type="InterPro" id="IPR035986">
    <property type="entry name" value="PKD_dom_sf"/>
</dbReference>
<keyword evidence="4" id="KW-0732">Signal</keyword>
<feature type="domain" description="C-type lectin" evidence="8">
    <location>
        <begin position="335"/>
        <end position="448"/>
    </location>
</feature>
<dbReference type="InterPro" id="IPR032675">
    <property type="entry name" value="LRR_dom_sf"/>
</dbReference>
<name>A0AAD3MX88_LATJO</name>
<evidence type="ECO:0000313" key="12">
    <source>
        <dbReference type="Proteomes" id="UP001279410"/>
    </source>
</evidence>
<feature type="domain" description="PKD" evidence="9">
    <location>
        <begin position="209"/>
        <end position="259"/>
    </location>
</feature>
<dbReference type="Pfam" id="PF00801">
    <property type="entry name" value="PKD"/>
    <property type="match status" value="1"/>
</dbReference>
<dbReference type="SUPFAM" id="SSF56436">
    <property type="entry name" value="C-type lectin-like"/>
    <property type="match status" value="1"/>
</dbReference>
<evidence type="ECO:0000256" key="5">
    <source>
        <dbReference type="ARBA" id="ARBA00022737"/>
    </source>
</evidence>
<evidence type="ECO:0000259" key="10">
    <source>
        <dbReference type="PROSITE" id="PS51212"/>
    </source>
</evidence>
<feature type="non-terminal residue" evidence="11">
    <location>
        <position position="760"/>
    </location>
</feature>
<keyword evidence="7" id="KW-0472">Membrane</keyword>
<gene>
    <name evidence="11" type="ORF">AKAME5_001275100</name>
</gene>
<dbReference type="InterPro" id="IPR000601">
    <property type="entry name" value="PKD_dom"/>
</dbReference>
<dbReference type="PANTHER" id="PTHR46730:SF3">
    <property type="entry name" value="POLYCYSTIN-1"/>
    <property type="match status" value="1"/>
</dbReference>
<dbReference type="Gene3D" id="2.60.40.10">
    <property type="entry name" value="Immunoglobulins"/>
    <property type="match status" value="1"/>
</dbReference>
<dbReference type="PROSITE" id="PS51212">
    <property type="entry name" value="WSC"/>
    <property type="match status" value="1"/>
</dbReference>
<dbReference type="PANTHER" id="PTHR46730">
    <property type="entry name" value="POLYCYSTIN-1"/>
    <property type="match status" value="1"/>
</dbReference>
<dbReference type="InterPro" id="IPR001304">
    <property type="entry name" value="C-type_lectin-like"/>
</dbReference>
<dbReference type="SMART" id="SM00082">
    <property type="entry name" value="LRRCT"/>
    <property type="match status" value="1"/>
</dbReference>
<organism evidence="11 12">
    <name type="scientific">Lates japonicus</name>
    <name type="common">Japanese lates</name>
    <dbReference type="NCBI Taxonomy" id="270547"/>
    <lineage>
        <taxon>Eukaryota</taxon>
        <taxon>Metazoa</taxon>
        <taxon>Chordata</taxon>
        <taxon>Craniata</taxon>
        <taxon>Vertebrata</taxon>
        <taxon>Euteleostomi</taxon>
        <taxon>Actinopterygii</taxon>
        <taxon>Neopterygii</taxon>
        <taxon>Teleostei</taxon>
        <taxon>Neoteleostei</taxon>
        <taxon>Acanthomorphata</taxon>
        <taxon>Carangaria</taxon>
        <taxon>Carangaria incertae sedis</taxon>
        <taxon>Centropomidae</taxon>
        <taxon>Lates</taxon>
    </lineage>
</organism>
<evidence type="ECO:0000256" key="7">
    <source>
        <dbReference type="ARBA" id="ARBA00023136"/>
    </source>
</evidence>
<sequence>MFSPEEYSAVALCQSCDLSNNRITTIEERICDNLCNLTQIDLSSNPFECDCKLFRLVSWLQEKGVRVRRPDAMLCSHPPELRNQPLLNISLLTCGLNYAACLEDSSSGGGGRSELVIFSSSTRGNFTREQCNSVCFAASHRYGGLGARHECLCSTNSEPNFISESQCSAACTNPQVMKKCGWTLAHDVFVVDFSISLKPLPLQSVHDLISLAATSSVTPVTLSWDFGDLSSRVNTTGTGVTTATHKYGLPGHYAVSVVAWAGHKELPACREVTVTVPPKLELRCPPLAVANKSLELSLVSWGAVGVDVDWKITKDGVEVAKASPHCPKDGVYHAESSRCFQIVPGELSWTDARQQCSDRGGDLAIVRSDALRNLLAHKVTQERGVWLGLSDVNSPGKLHWVNGSEAQEGEEGLPPRSPISRRNVCVSLDQRGQTSSHQCNARRAYVCQYTPQVRVPDAGIYMVGLAVFTSHNPLYRAPSAPLSAPQPPSNGIEVLLFPALSFVQAGRLSSLEFVTQELSSQIHIRFQTYRPHCHYPGMHLLLPSCGGSACAPVAVCVPDDTTTSDPPPCPRLQQWCPFQHRCLALSSPCQPSSCPNCTQGHRLPPGALRPRYTLQKEVVFTLPAGAAAHVLVQEQLEEEDFLVSRGDVIALQHDAGPASLLRCQSSPHSPWRQPVLALNQSEWVWINSTRQSTDSVANPNTNPLPDPALDVEVLVEDGEGGWLEEVVCPIRVLSVGHSKTQLQGAQLSAGLPQPGLYSML</sequence>
<dbReference type="PROSITE" id="PS50041">
    <property type="entry name" value="C_TYPE_LECTIN_2"/>
    <property type="match status" value="1"/>
</dbReference>
<dbReference type="PROSITE" id="PS50093">
    <property type="entry name" value="PKD"/>
    <property type="match status" value="1"/>
</dbReference>
<dbReference type="Gene3D" id="3.10.100.10">
    <property type="entry name" value="Mannose-Binding Protein A, subunit A"/>
    <property type="match status" value="1"/>
</dbReference>
<dbReference type="SMART" id="SM00034">
    <property type="entry name" value="CLECT"/>
    <property type="match status" value="1"/>
</dbReference>
<dbReference type="SMART" id="SM00321">
    <property type="entry name" value="WSC"/>
    <property type="match status" value="1"/>
</dbReference>
<dbReference type="InterPro" id="IPR002889">
    <property type="entry name" value="WSC_carb-bd"/>
</dbReference>